<dbReference type="OrthoDB" id="6137149at2759"/>
<sequence>MSRWSRRGQCYGRMVRPGHSDRHREESPVFRPIGVRWQERQCRRLGLPLVTPLQLARPRPAPSLRHREPSLVIEIGGDGNCLFRCLSLNVVEMQYKCLVKMVITGSENHHTQVRQRIVSHIAQNCKAFSALLPESPRRSANGSRQEHADACAQYLSTSKMAAGATWGSDVEILAAAHLLRTRIFVYTLHGPAWQWVEHGLELTDPGRKPSAESVYLVHTDLVHYDLVEDTTPVPPADETKGVSRAQGLRSQNLDRHIGQGVGAKAARSRGYSVSCTRADTSPTVNQQHSSSSCYSSSCSSSTCSIDGKPSCGESESVGSAQASQRNASVPCSRQRRPGLSCRDGTRFVVPCRDGRQRLAVHTVGRPKAYGHTHRNNNNSFLNARHMNPTRTSVNCHTAVCCRGLKKSLGPKARSSLTPYRRCSRNMQDTNSNKENIQPKVKD</sequence>
<dbReference type="Pfam" id="PF02338">
    <property type="entry name" value="OTU"/>
    <property type="match status" value="1"/>
</dbReference>
<evidence type="ECO:0000259" key="2">
    <source>
        <dbReference type="PROSITE" id="PS50802"/>
    </source>
</evidence>
<dbReference type="PROSITE" id="PS50802">
    <property type="entry name" value="OTU"/>
    <property type="match status" value="1"/>
</dbReference>
<feature type="region of interest" description="Disordered" evidence="1">
    <location>
        <begin position="279"/>
        <end position="298"/>
    </location>
</feature>
<evidence type="ECO:0000256" key="1">
    <source>
        <dbReference type="SAM" id="MobiDB-lite"/>
    </source>
</evidence>
<name>A0A433TD07_ELYCH</name>
<gene>
    <name evidence="3" type="ORF">EGW08_012909</name>
</gene>
<feature type="region of interest" description="Disordered" evidence="1">
    <location>
        <begin position="422"/>
        <end position="442"/>
    </location>
</feature>
<dbReference type="STRING" id="188477.A0A433TD07"/>
<dbReference type="InterPro" id="IPR050704">
    <property type="entry name" value="Peptidase_C85-like"/>
</dbReference>
<evidence type="ECO:0000313" key="3">
    <source>
        <dbReference type="EMBL" id="RUS79324.1"/>
    </source>
</evidence>
<dbReference type="PANTHER" id="PTHR12419">
    <property type="entry name" value="OTU DOMAIN CONTAINING PROTEIN"/>
    <property type="match status" value="1"/>
</dbReference>
<comment type="caution">
    <text evidence="3">The sequence shown here is derived from an EMBL/GenBank/DDBJ whole genome shotgun (WGS) entry which is preliminary data.</text>
</comment>
<dbReference type="Gene3D" id="3.90.70.80">
    <property type="match status" value="1"/>
</dbReference>
<dbReference type="Proteomes" id="UP000271974">
    <property type="component" value="Unassembled WGS sequence"/>
</dbReference>
<accession>A0A433TD07</accession>
<feature type="region of interest" description="Disordered" evidence="1">
    <location>
        <begin position="229"/>
        <end position="265"/>
    </location>
</feature>
<dbReference type="AlphaFoldDB" id="A0A433TD07"/>
<dbReference type="GO" id="GO:0016579">
    <property type="term" value="P:protein deubiquitination"/>
    <property type="evidence" value="ECO:0007669"/>
    <property type="project" value="TreeGrafter"/>
</dbReference>
<feature type="compositionally biased region" description="Polar residues" evidence="1">
    <location>
        <begin position="424"/>
        <end position="435"/>
    </location>
</feature>
<dbReference type="EMBL" id="RQTK01000458">
    <property type="protein sequence ID" value="RUS79324.1"/>
    <property type="molecule type" value="Genomic_DNA"/>
</dbReference>
<feature type="compositionally biased region" description="Low complexity" evidence="1">
    <location>
        <begin position="289"/>
        <end position="298"/>
    </location>
</feature>
<dbReference type="GO" id="GO:0004843">
    <property type="term" value="F:cysteine-type deubiquitinase activity"/>
    <property type="evidence" value="ECO:0007669"/>
    <property type="project" value="TreeGrafter"/>
</dbReference>
<dbReference type="PANTHER" id="PTHR12419:SF7">
    <property type="entry name" value="OTU DOMAIN-CONTAINING PROTEIN 3"/>
    <property type="match status" value="1"/>
</dbReference>
<dbReference type="CDD" id="cd22755">
    <property type="entry name" value="OTU_CeDUB-like"/>
    <property type="match status" value="1"/>
</dbReference>
<feature type="domain" description="OTU" evidence="2">
    <location>
        <begin position="70"/>
        <end position="230"/>
    </location>
</feature>
<organism evidence="3 4">
    <name type="scientific">Elysia chlorotica</name>
    <name type="common">Eastern emerald elysia</name>
    <name type="synonym">Sea slug</name>
    <dbReference type="NCBI Taxonomy" id="188477"/>
    <lineage>
        <taxon>Eukaryota</taxon>
        <taxon>Metazoa</taxon>
        <taxon>Spiralia</taxon>
        <taxon>Lophotrochozoa</taxon>
        <taxon>Mollusca</taxon>
        <taxon>Gastropoda</taxon>
        <taxon>Heterobranchia</taxon>
        <taxon>Euthyneura</taxon>
        <taxon>Panpulmonata</taxon>
        <taxon>Sacoglossa</taxon>
        <taxon>Placobranchoidea</taxon>
        <taxon>Plakobranchidae</taxon>
        <taxon>Elysia</taxon>
    </lineage>
</organism>
<dbReference type="SUPFAM" id="SSF54001">
    <property type="entry name" value="Cysteine proteinases"/>
    <property type="match status" value="1"/>
</dbReference>
<reference evidence="3 4" key="1">
    <citation type="submission" date="2019-01" db="EMBL/GenBank/DDBJ databases">
        <title>A draft genome assembly of the solar-powered sea slug Elysia chlorotica.</title>
        <authorList>
            <person name="Cai H."/>
            <person name="Li Q."/>
            <person name="Fang X."/>
            <person name="Li J."/>
            <person name="Curtis N.E."/>
            <person name="Altenburger A."/>
            <person name="Shibata T."/>
            <person name="Feng M."/>
            <person name="Maeda T."/>
            <person name="Schwartz J.A."/>
            <person name="Shigenobu S."/>
            <person name="Lundholm N."/>
            <person name="Nishiyama T."/>
            <person name="Yang H."/>
            <person name="Hasebe M."/>
            <person name="Li S."/>
            <person name="Pierce S.K."/>
            <person name="Wang J."/>
        </authorList>
    </citation>
    <scope>NUCLEOTIDE SEQUENCE [LARGE SCALE GENOMIC DNA]</scope>
    <source>
        <strain evidence="3">EC2010</strain>
        <tissue evidence="3">Whole organism of an adult</tissue>
    </source>
</reference>
<dbReference type="InterPro" id="IPR038765">
    <property type="entry name" value="Papain-like_cys_pep_sf"/>
</dbReference>
<proteinExistence type="predicted"/>
<protein>
    <recommendedName>
        <fullName evidence="2">OTU domain-containing protein</fullName>
    </recommendedName>
</protein>
<keyword evidence="4" id="KW-1185">Reference proteome</keyword>
<evidence type="ECO:0000313" key="4">
    <source>
        <dbReference type="Proteomes" id="UP000271974"/>
    </source>
</evidence>
<dbReference type="InterPro" id="IPR003323">
    <property type="entry name" value="OTU_dom"/>
</dbReference>
<feature type="compositionally biased region" description="Polar residues" evidence="1">
    <location>
        <begin position="279"/>
        <end position="288"/>
    </location>
</feature>